<dbReference type="STRING" id="4081.K4B9I9"/>
<dbReference type="HOGENOM" id="CLU_2487712_0_0_1"/>
<dbReference type="AlphaFoldDB" id="K4B9I9"/>
<keyword evidence="4" id="KW-1185">Reference proteome</keyword>
<dbReference type="InterPro" id="IPR000719">
    <property type="entry name" value="Prot_kinase_dom"/>
</dbReference>
<reference evidence="3" key="2">
    <citation type="submission" date="2015-06" db="UniProtKB">
        <authorList>
            <consortium name="EnsemblPlants"/>
        </authorList>
    </citation>
    <scope>IDENTIFICATION</scope>
    <source>
        <strain evidence="3">cv. Heinz 1706</strain>
    </source>
</reference>
<name>K4B9I9_SOLLC</name>
<proteinExistence type="predicted"/>
<dbReference type="PANTHER" id="PTHR27006">
    <property type="entry name" value="PROMASTIGOTE SURFACE ANTIGEN PROTEIN PSA"/>
    <property type="match status" value="1"/>
</dbReference>
<dbReference type="InParanoid" id="K4B9I9"/>
<feature type="domain" description="Protein kinase" evidence="2">
    <location>
        <begin position="44"/>
        <end position="87"/>
    </location>
</feature>
<dbReference type="Proteomes" id="UP000004994">
    <property type="component" value="Chromosome 2"/>
</dbReference>
<protein>
    <recommendedName>
        <fullName evidence="2">Protein kinase domain-containing protein</fullName>
    </recommendedName>
</protein>
<dbReference type="Gramene" id="Solyc02g079680.1.1">
    <property type="protein sequence ID" value="Solyc02g079680.1.1"/>
    <property type="gene ID" value="Solyc02g079680.1"/>
</dbReference>
<evidence type="ECO:0000313" key="3">
    <source>
        <dbReference type="EnsemblPlants" id="Solyc02g079680.1.1"/>
    </source>
</evidence>
<organism evidence="3">
    <name type="scientific">Solanum lycopersicum</name>
    <name type="common">Tomato</name>
    <name type="synonym">Lycopersicon esculentum</name>
    <dbReference type="NCBI Taxonomy" id="4081"/>
    <lineage>
        <taxon>Eukaryota</taxon>
        <taxon>Viridiplantae</taxon>
        <taxon>Streptophyta</taxon>
        <taxon>Embryophyta</taxon>
        <taxon>Tracheophyta</taxon>
        <taxon>Spermatophyta</taxon>
        <taxon>Magnoliopsida</taxon>
        <taxon>eudicotyledons</taxon>
        <taxon>Gunneridae</taxon>
        <taxon>Pentapetalae</taxon>
        <taxon>asterids</taxon>
        <taxon>lamiids</taxon>
        <taxon>Solanales</taxon>
        <taxon>Solanaceae</taxon>
        <taxon>Solanoideae</taxon>
        <taxon>Solaneae</taxon>
        <taxon>Solanum</taxon>
        <taxon>Solanum subgen. Lycopersicon</taxon>
    </lineage>
</organism>
<dbReference type="SUPFAM" id="SSF56112">
    <property type="entry name" value="Protein kinase-like (PK-like)"/>
    <property type="match status" value="1"/>
</dbReference>
<feature type="compositionally biased region" description="Polar residues" evidence="1">
    <location>
        <begin position="1"/>
        <end position="18"/>
    </location>
</feature>
<dbReference type="PhylomeDB" id="K4B9I9"/>
<dbReference type="OMA" id="NERHETQ"/>
<sequence>MLLSKSATNLSKPATSSKKGQEKTCSIELKFFESRELKAVTGNFSPDNKLGEGGFGPAFKGQLPDGQKIAVKSLSTQSQQGISEFKT</sequence>
<dbReference type="PANTHER" id="PTHR27006:SF606">
    <property type="entry name" value="INTERLEUKIN-1 RECEPTOR-ASSOCIATED KINASE 4"/>
    <property type="match status" value="1"/>
</dbReference>
<dbReference type="PROSITE" id="PS50011">
    <property type="entry name" value="PROTEIN_KINASE_DOM"/>
    <property type="match status" value="1"/>
</dbReference>
<dbReference type="GO" id="GO:0005524">
    <property type="term" value="F:ATP binding"/>
    <property type="evidence" value="ECO:0007669"/>
    <property type="project" value="InterPro"/>
</dbReference>
<feature type="region of interest" description="Disordered" evidence="1">
    <location>
        <begin position="1"/>
        <end position="23"/>
    </location>
</feature>
<dbReference type="EnsemblPlants" id="Solyc02g079680.1.1">
    <property type="protein sequence ID" value="Solyc02g079680.1.1"/>
    <property type="gene ID" value="Solyc02g079680.1"/>
</dbReference>
<reference evidence="3" key="1">
    <citation type="journal article" date="2012" name="Nature">
        <title>The tomato genome sequence provides insights into fleshy fruit evolution.</title>
        <authorList>
            <consortium name="Tomato Genome Consortium"/>
        </authorList>
    </citation>
    <scope>NUCLEOTIDE SEQUENCE [LARGE SCALE GENOMIC DNA]</scope>
    <source>
        <strain evidence="3">cv. Heinz 1706</strain>
    </source>
</reference>
<dbReference type="Gene3D" id="3.30.200.20">
    <property type="entry name" value="Phosphorylase Kinase, domain 1"/>
    <property type="match status" value="1"/>
</dbReference>
<accession>K4B9I9</accession>
<evidence type="ECO:0000313" key="4">
    <source>
        <dbReference type="Proteomes" id="UP000004994"/>
    </source>
</evidence>
<evidence type="ECO:0000259" key="2">
    <source>
        <dbReference type="PROSITE" id="PS50011"/>
    </source>
</evidence>
<dbReference type="InterPro" id="IPR011009">
    <property type="entry name" value="Kinase-like_dom_sf"/>
</dbReference>
<dbReference type="GO" id="GO:0004672">
    <property type="term" value="F:protein kinase activity"/>
    <property type="evidence" value="ECO:0007669"/>
    <property type="project" value="InterPro"/>
</dbReference>
<feature type="region of interest" description="Disordered" evidence="1">
    <location>
        <begin position="42"/>
        <end position="61"/>
    </location>
</feature>
<evidence type="ECO:0000256" key="1">
    <source>
        <dbReference type="SAM" id="MobiDB-lite"/>
    </source>
</evidence>
<dbReference type="PaxDb" id="4081-Solyc02g079680.1.1"/>